<gene>
    <name evidence="2" type="ORF">PCANC_17020</name>
</gene>
<accession>A0A2N5SG29</accession>
<feature type="region of interest" description="Disordered" evidence="1">
    <location>
        <begin position="31"/>
        <end position="82"/>
    </location>
</feature>
<evidence type="ECO:0000256" key="1">
    <source>
        <dbReference type="SAM" id="MobiDB-lite"/>
    </source>
</evidence>
<dbReference type="EMBL" id="PGCJ01000990">
    <property type="protein sequence ID" value="PLW12208.1"/>
    <property type="molecule type" value="Genomic_DNA"/>
</dbReference>
<sequence length="82" mass="8915">MGYNIDHAPAQFDSHEMICVVGASITVAFQRASPTDSPNRTRHPDLASRTKNRGPADPPPDSPKRLRVVPTRQNPPTLASLS</sequence>
<keyword evidence="3" id="KW-1185">Reference proteome</keyword>
<organism evidence="2 3">
    <name type="scientific">Puccinia coronata f. sp. avenae</name>
    <dbReference type="NCBI Taxonomy" id="200324"/>
    <lineage>
        <taxon>Eukaryota</taxon>
        <taxon>Fungi</taxon>
        <taxon>Dikarya</taxon>
        <taxon>Basidiomycota</taxon>
        <taxon>Pucciniomycotina</taxon>
        <taxon>Pucciniomycetes</taxon>
        <taxon>Pucciniales</taxon>
        <taxon>Pucciniaceae</taxon>
        <taxon>Puccinia</taxon>
    </lineage>
</organism>
<dbReference type="AlphaFoldDB" id="A0A2N5SG29"/>
<name>A0A2N5SG29_9BASI</name>
<dbReference type="Proteomes" id="UP000235388">
    <property type="component" value="Unassembled WGS sequence"/>
</dbReference>
<evidence type="ECO:0000313" key="2">
    <source>
        <dbReference type="EMBL" id="PLW12208.1"/>
    </source>
</evidence>
<proteinExistence type="predicted"/>
<comment type="caution">
    <text evidence="2">The sequence shown here is derived from an EMBL/GenBank/DDBJ whole genome shotgun (WGS) entry which is preliminary data.</text>
</comment>
<reference evidence="2 3" key="1">
    <citation type="submission" date="2017-11" db="EMBL/GenBank/DDBJ databases">
        <title>De novo assembly and phasing of dikaryotic genomes from two isolates of Puccinia coronata f. sp. avenae, the causal agent of oat crown rust.</title>
        <authorList>
            <person name="Miller M.E."/>
            <person name="Zhang Y."/>
            <person name="Omidvar V."/>
            <person name="Sperschneider J."/>
            <person name="Schwessinger B."/>
            <person name="Raley C."/>
            <person name="Palmer J.M."/>
            <person name="Garnica D."/>
            <person name="Upadhyaya N."/>
            <person name="Rathjen J."/>
            <person name="Taylor J.M."/>
            <person name="Park R.F."/>
            <person name="Dodds P.N."/>
            <person name="Hirsch C.D."/>
            <person name="Kianian S.F."/>
            <person name="Figueroa M."/>
        </authorList>
    </citation>
    <scope>NUCLEOTIDE SEQUENCE [LARGE SCALE GENOMIC DNA]</scope>
    <source>
        <strain evidence="2">12NC29</strain>
    </source>
</reference>
<protein>
    <submittedName>
        <fullName evidence="2">Uncharacterized protein</fullName>
    </submittedName>
</protein>
<feature type="compositionally biased region" description="Polar residues" evidence="1">
    <location>
        <begin position="71"/>
        <end position="82"/>
    </location>
</feature>
<evidence type="ECO:0000313" key="3">
    <source>
        <dbReference type="Proteomes" id="UP000235388"/>
    </source>
</evidence>